<dbReference type="Proteomes" id="UP001177021">
    <property type="component" value="Unassembled WGS sequence"/>
</dbReference>
<evidence type="ECO:0000313" key="2">
    <source>
        <dbReference type="Proteomes" id="UP001177021"/>
    </source>
</evidence>
<gene>
    <name evidence="1" type="ORF">MILVUS5_LOCUS26242</name>
</gene>
<keyword evidence="2" id="KW-1185">Reference proteome</keyword>
<name>A0ACB0KYH1_TRIPR</name>
<sequence>MVSPNVDDTRSFTHTLRTLVKKSWDNLVNVTNMVKEIGQDDPRRIIHSFKVGLALVLIYILQQFCPSFYGFRDNIIWAVLTVVIVLELSVGATLGKGFNRMLATWIAGALGVASNKIATLCGDKGKVVMTSIFVFVIAERVTFMRFSPKLKARYDYGMIIFILTFCLISLSDMTGNKLLEVAYERLFTIIIGSCIAITVCIFICPVWIGEDLHNKIAGNIEKVADFLEGFGDEYFNNLENIEAENDKQFLERYKSVLSSKSSEETMVKTNIYAVLARWEPRHGKFGFRHPWKQYLKIGNLTRSCAYKIEALSVYLHNSKSTPYEFQSKIQESCTNISLESGKALRETSLMIKKMSKSSTPKSHVLNAKSASESLKSILRTNPWEGADHFEIIPASAVASLLIDIVICVEEICEAVDKLALLVNFVPCELLHSGTVQPISDINGSVHIVTVSE</sequence>
<accession>A0ACB0KYH1</accession>
<dbReference type="EMBL" id="CASHSV030000311">
    <property type="protein sequence ID" value="CAJ2660242.1"/>
    <property type="molecule type" value="Genomic_DNA"/>
</dbReference>
<protein>
    <submittedName>
        <fullName evidence="1">Uncharacterized protein</fullName>
    </submittedName>
</protein>
<organism evidence="1 2">
    <name type="scientific">Trifolium pratense</name>
    <name type="common">Red clover</name>
    <dbReference type="NCBI Taxonomy" id="57577"/>
    <lineage>
        <taxon>Eukaryota</taxon>
        <taxon>Viridiplantae</taxon>
        <taxon>Streptophyta</taxon>
        <taxon>Embryophyta</taxon>
        <taxon>Tracheophyta</taxon>
        <taxon>Spermatophyta</taxon>
        <taxon>Magnoliopsida</taxon>
        <taxon>eudicotyledons</taxon>
        <taxon>Gunneridae</taxon>
        <taxon>Pentapetalae</taxon>
        <taxon>rosids</taxon>
        <taxon>fabids</taxon>
        <taxon>Fabales</taxon>
        <taxon>Fabaceae</taxon>
        <taxon>Papilionoideae</taxon>
        <taxon>50 kb inversion clade</taxon>
        <taxon>NPAAA clade</taxon>
        <taxon>Hologalegina</taxon>
        <taxon>IRL clade</taxon>
        <taxon>Trifolieae</taxon>
        <taxon>Trifolium</taxon>
    </lineage>
</organism>
<evidence type="ECO:0000313" key="1">
    <source>
        <dbReference type="EMBL" id="CAJ2660242.1"/>
    </source>
</evidence>
<comment type="caution">
    <text evidence="1">The sequence shown here is derived from an EMBL/GenBank/DDBJ whole genome shotgun (WGS) entry which is preliminary data.</text>
</comment>
<reference evidence="1" key="1">
    <citation type="submission" date="2023-10" db="EMBL/GenBank/DDBJ databases">
        <authorList>
            <person name="Rodriguez Cubillos JULIANA M."/>
            <person name="De Vega J."/>
        </authorList>
    </citation>
    <scope>NUCLEOTIDE SEQUENCE</scope>
</reference>
<proteinExistence type="predicted"/>